<evidence type="ECO:0000256" key="1">
    <source>
        <dbReference type="SAM" id="MobiDB-lite"/>
    </source>
</evidence>
<feature type="region of interest" description="Disordered" evidence="1">
    <location>
        <begin position="1"/>
        <end position="34"/>
    </location>
</feature>
<sequence length="192" mass="20645">MQAPQAMQTPQAMRTNPLSPPPPPATPPPSLDPSKCYTVTVLIQRVRSAKIESGEMKGEIEAGAGGGEGAGGLICYVSFQKGGDKDLKKDDKKLMEKIANRLFSLKLLEDNKNVKSTGGKNLVLIPSANLTCSLKGNNFQYHKQVPKERSAALFSILKTEVVKRGGDGGVFGEVQKIKSDSWSGPFMHVATF</sequence>
<evidence type="ECO:0000313" key="2">
    <source>
        <dbReference type="EMBL" id="GMH74303.1"/>
    </source>
</evidence>
<dbReference type="EMBL" id="BRXZ01001571">
    <property type="protein sequence ID" value="GMH74303.1"/>
    <property type="molecule type" value="Genomic_DNA"/>
</dbReference>
<dbReference type="Proteomes" id="UP001165082">
    <property type="component" value="Unassembled WGS sequence"/>
</dbReference>
<dbReference type="Gene3D" id="3.50.80.10">
    <property type="entry name" value="D-tyrosyl-tRNA(Tyr) deacylase"/>
    <property type="match status" value="1"/>
</dbReference>
<dbReference type="GO" id="GO:0005737">
    <property type="term" value="C:cytoplasm"/>
    <property type="evidence" value="ECO:0007669"/>
    <property type="project" value="InterPro"/>
</dbReference>
<comment type="caution">
    <text evidence="2">The sequence shown here is derived from an EMBL/GenBank/DDBJ whole genome shotgun (WGS) entry which is preliminary data.</text>
</comment>
<dbReference type="InterPro" id="IPR003732">
    <property type="entry name" value="Daa-tRNA_deacyls_DTD"/>
</dbReference>
<organism evidence="2 3">
    <name type="scientific">Triparma retinervis</name>
    <dbReference type="NCBI Taxonomy" id="2557542"/>
    <lineage>
        <taxon>Eukaryota</taxon>
        <taxon>Sar</taxon>
        <taxon>Stramenopiles</taxon>
        <taxon>Ochrophyta</taxon>
        <taxon>Bolidophyceae</taxon>
        <taxon>Parmales</taxon>
        <taxon>Triparmaceae</taxon>
        <taxon>Triparma</taxon>
    </lineage>
</organism>
<dbReference type="GO" id="GO:0051499">
    <property type="term" value="F:D-aminoacyl-tRNA deacylase activity"/>
    <property type="evidence" value="ECO:0007669"/>
    <property type="project" value="InterPro"/>
</dbReference>
<reference evidence="2" key="1">
    <citation type="submission" date="2022-07" db="EMBL/GenBank/DDBJ databases">
        <title>Genome analysis of Parmales, a sister group of diatoms, reveals the evolutionary specialization of diatoms from phago-mixotrophs to photoautotrophs.</title>
        <authorList>
            <person name="Ban H."/>
            <person name="Sato S."/>
            <person name="Yoshikawa S."/>
            <person name="Kazumasa Y."/>
            <person name="Nakamura Y."/>
            <person name="Ichinomiya M."/>
            <person name="Saitoh K."/>
            <person name="Sato N."/>
            <person name="Blanc-Mathieu R."/>
            <person name="Endo H."/>
            <person name="Kuwata A."/>
            <person name="Ogata H."/>
        </authorList>
    </citation>
    <scope>NUCLEOTIDE SEQUENCE</scope>
</reference>
<dbReference type="InterPro" id="IPR023509">
    <property type="entry name" value="DTD-like_sf"/>
</dbReference>
<gene>
    <name evidence="2" type="ORF">TrRE_jg4707</name>
</gene>
<evidence type="ECO:0000313" key="3">
    <source>
        <dbReference type="Proteomes" id="UP001165082"/>
    </source>
</evidence>
<feature type="compositionally biased region" description="Low complexity" evidence="1">
    <location>
        <begin position="1"/>
        <end position="13"/>
    </location>
</feature>
<dbReference type="AlphaFoldDB" id="A0A9W7ASJ0"/>
<dbReference type="SUPFAM" id="SSF69500">
    <property type="entry name" value="DTD-like"/>
    <property type="match status" value="1"/>
</dbReference>
<keyword evidence="3" id="KW-1185">Reference proteome</keyword>
<accession>A0A9W7ASJ0</accession>
<dbReference type="Pfam" id="PF02580">
    <property type="entry name" value="Tyr_Deacylase"/>
    <property type="match status" value="1"/>
</dbReference>
<dbReference type="OrthoDB" id="10407239at2759"/>
<protein>
    <submittedName>
        <fullName evidence="2">Uncharacterized protein</fullName>
    </submittedName>
</protein>
<feature type="compositionally biased region" description="Pro residues" evidence="1">
    <location>
        <begin position="18"/>
        <end position="31"/>
    </location>
</feature>
<proteinExistence type="predicted"/>
<name>A0A9W7ASJ0_9STRA</name>